<accession>A0ACB7Z631</accession>
<evidence type="ECO:0000313" key="2">
    <source>
        <dbReference type="Proteomes" id="UP000828048"/>
    </source>
</evidence>
<organism evidence="1 2">
    <name type="scientific">Vaccinium darrowii</name>
    <dbReference type="NCBI Taxonomy" id="229202"/>
    <lineage>
        <taxon>Eukaryota</taxon>
        <taxon>Viridiplantae</taxon>
        <taxon>Streptophyta</taxon>
        <taxon>Embryophyta</taxon>
        <taxon>Tracheophyta</taxon>
        <taxon>Spermatophyta</taxon>
        <taxon>Magnoliopsida</taxon>
        <taxon>eudicotyledons</taxon>
        <taxon>Gunneridae</taxon>
        <taxon>Pentapetalae</taxon>
        <taxon>asterids</taxon>
        <taxon>Ericales</taxon>
        <taxon>Ericaceae</taxon>
        <taxon>Vaccinioideae</taxon>
        <taxon>Vaccinieae</taxon>
        <taxon>Vaccinium</taxon>
    </lineage>
</organism>
<gene>
    <name evidence="1" type="ORF">Vadar_022789</name>
</gene>
<sequence>MVDRDKEWDFHIRTLSSIARDSNFATDPASDPSVLNSVKKLHELCKAENSEDLIARVYPQLNKIFQRLVASISQSRTSNGLLFLAILQFFLDFGEVVLHDAEPSLITFFRSCLSREFADAVVAEATLEFLNLNKRKLRTSFSTLLPQFFPLMLKLIAWNGEKLENLFLTVFPSLMSPGSFLPLFPSLVDLPILVVALEKVERSSGSLIGSGIASLQKSAAPEMLLALMDEAYTGSMIGDEGPDFESEDSNTMAVADPLFLELLKDENDGLAERHSSSPAMAAALQVAVSNPHSDRLKQTLKMTPRLLDVYFAIAVLDVNNSLICALIPLLMARNSNLFPDKIFSYEVQKRLLEFMLAAFHRSPDFVALLKKPIIDRLGEAYDSPAKTELALQLCWAIGEHGGGGESHKDAARELFESLELLLYENLSSSRLGLTESSLSSGSSASRKSSQSRLLCFVVTAIAKLATHHRDLLPRARVSLAKVARSRISDERVWRRARDYLGLMNEPAICLSILGPSRPSHGYMQNPGTVNWNEGATKMIVDIPFYILGEQEGPPFHDFSFSDILPRR</sequence>
<dbReference type="Proteomes" id="UP000828048">
    <property type="component" value="Chromosome 4"/>
</dbReference>
<comment type="caution">
    <text evidence="1">The sequence shown here is derived from an EMBL/GenBank/DDBJ whole genome shotgun (WGS) entry which is preliminary data.</text>
</comment>
<dbReference type="EMBL" id="CM037154">
    <property type="protein sequence ID" value="KAH7861184.1"/>
    <property type="molecule type" value="Genomic_DNA"/>
</dbReference>
<proteinExistence type="predicted"/>
<keyword evidence="2" id="KW-1185">Reference proteome</keyword>
<name>A0ACB7Z631_9ERIC</name>
<protein>
    <submittedName>
        <fullName evidence="1">Uncharacterized protein</fullName>
    </submittedName>
</protein>
<evidence type="ECO:0000313" key="1">
    <source>
        <dbReference type="EMBL" id="KAH7861184.1"/>
    </source>
</evidence>
<reference evidence="1 2" key="1">
    <citation type="journal article" date="2021" name="Hortic Res">
        <title>High-quality reference genome and annotation aids understanding of berry development for evergreen blueberry (Vaccinium darrowii).</title>
        <authorList>
            <person name="Yu J."/>
            <person name="Hulse-Kemp A.M."/>
            <person name="Babiker E."/>
            <person name="Staton M."/>
        </authorList>
    </citation>
    <scope>NUCLEOTIDE SEQUENCE [LARGE SCALE GENOMIC DNA]</scope>
    <source>
        <strain evidence="2">cv. NJ 8807/NJ 8810</strain>
        <tissue evidence="1">Young leaf</tissue>
    </source>
</reference>